<protein>
    <submittedName>
        <fullName evidence="2">Uncharacterized protein</fullName>
    </submittedName>
</protein>
<proteinExistence type="predicted"/>
<dbReference type="OrthoDB" id="410155at2759"/>
<keyword evidence="3" id="KW-1185">Reference proteome</keyword>
<accession>A0A4Y2RBJ2</accession>
<evidence type="ECO:0000313" key="3">
    <source>
        <dbReference type="Proteomes" id="UP000499080"/>
    </source>
</evidence>
<feature type="region of interest" description="Disordered" evidence="1">
    <location>
        <begin position="194"/>
        <end position="234"/>
    </location>
</feature>
<dbReference type="Proteomes" id="UP000499080">
    <property type="component" value="Unassembled WGS sequence"/>
</dbReference>
<organism evidence="2 3">
    <name type="scientific">Araneus ventricosus</name>
    <name type="common">Orbweaver spider</name>
    <name type="synonym">Epeira ventricosa</name>
    <dbReference type="NCBI Taxonomy" id="182803"/>
    <lineage>
        <taxon>Eukaryota</taxon>
        <taxon>Metazoa</taxon>
        <taxon>Ecdysozoa</taxon>
        <taxon>Arthropoda</taxon>
        <taxon>Chelicerata</taxon>
        <taxon>Arachnida</taxon>
        <taxon>Araneae</taxon>
        <taxon>Araneomorphae</taxon>
        <taxon>Entelegynae</taxon>
        <taxon>Araneoidea</taxon>
        <taxon>Araneidae</taxon>
        <taxon>Araneus</taxon>
    </lineage>
</organism>
<feature type="compositionally biased region" description="Polar residues" evidence="1">
    <location>
        <begin position="202"/>
        <end position="211"/>
    </location>
</feature>
<feature type="compositionally biased region" description="Polar residues" evidence="1">
    <location>
        <begin position="283"/>
        <end position="292"/>
    </location>
</feature>
<feature type="region of interest" description="Disordered" evidence="1">
    <location>
        <begin position="259"/>
        <end position="292"/>
    </location>
</feature>
<dbReference type="AlphaFoldDB" id="A0A4Y2RBJ2"/>
<gene>
    <name evidence="2" type="ORF">AVEN_271308_1</name>
</gene>
<name>A0A4Y2RBJ2_ARAVE</name>
<evidence type="ECO:0000256" key="1">
    <source>
        <dbReference type="SAM" id="MobiDB-lite"/>
    </source>
</evidence>
<feature type="compositionally biased region" description="Acidic residues" evidence="1">
    <location>
        <begin position="265"/>
        <end position="275"/>
    </location>
</feature>
<evidence type="ECO:0000313" key="2">
    <source>
        <dbReference type="EMBL" id="GBN73031.1"/>
    </source>
</evidence>
<reference evidence="2 3" key="1">
    <citation type="journal article" date="2019" name="Sci. Rep.">
        <title>Orb-weaving spider Araneus ventricosus genome elucidates the spidroin gene catalogue.</title>
        <authorList>
            <person name="Kono N."/>
            <person name="Nakamura H."/>
            <person name="Ohtoshi R."/>
            <person name="Moran D.A.P."/>
            <person name="Shinohara A."/>
            <person name="Yoshida Y."/>
            <person name="Fujiwara M."/>
            <person name="Mori M."/>
            <person name="Tomita M."/>
            <person name="Arakawa K."/>
        </authorList>
    </citation>
    <scope>NUCLEOTIDE SEQUENCE [LARGE SCALE GENOMIC DNA]</scope>
</reference>
<dbReference type="EMBL" id="BGPR01016449">
    <property type="protein sequence ID" value="GBN73031.1"/>
    <property type="molecule type" value="Genomic_DNA"/>
</dbReference>
<sequence>MKKPRLNAQTAEARTLLATGDAPDFPKLKIKGNLEVLCSNGYDRRGALIIDLAVPRNLSEAYNATAEVELSSGHLPSKFWLNTSTEPNVNKIYKPHWKKLQQEIVNKPTNNFNLHCTNDIEEEVKRFTIELQNAFKGTGEWVEKKNEEYSEEIKRETHIRNKLKKFVQRSRDPRDKNFFKGHNVILENCTMKETRKNKQKSSKSLTPTMAQSRRRIRGLTLQLDQRPRSPKKRTSHFAAMCVVLNVDLHKNSSRWLFRKKRPVEDDSNVSDLDKEETEHDDSGTGSQIDVGK</sequence>
<comment type="caution">
    <text evidence="2">The sequence shown here is derived from an EMBL/GenBank/DDBJ whole genome shotgun (WGS) entry which is preliminary data.</text>
</comment>